<keyword evidence="2" id="KW-0813">Transport</keyword>
<name>A0A380Q3S5_YERPU</name>
<keyword evidence="4" id="KW-0812">Transmembrane</keyword>
<gene>
    <name evidence="5" type="ORF">NCTC8580_00481</name>
</gene>
<evidence type="ECO:0000256" key="4">
    <source>
        <dbReference type="SAM" id="Phobius"/>
    </source>
</evidence>
<sequence>MVSHARRYARCCYKPWCIVVRQPRWRRFFMIAGPLIATVGSALLYVLSYVDGLSFSTVMLLVCLLAVVVTSPWGVIITYINERFATGVRATGFGVGFSLSVIIPSFYALYMDWLSVVVPFELTAVVLLALGGMIGTVGAIMGPETKEIDFTSSAS</sequence>
<reference evidence="5 6" key="1">
    <citation type="submission" date="2018-06" db="EMBL/GenBank/DDBJ databases">
        <authorList>
            <consortium name="Pathogen Informatics"/>
            <person name="Doyle S."/>
        </authorList>
    </citation>
    <scope>NUCLEOTIDE SEQUENCE [LARGE SCALE GENOMIC DNA]</scope>
    <source>
        <strain evidence="5 6">NCTC8580</strain>
    </source>
</reference>
<dbReference type="Proteomes" id="UP000255087">
    <property type="component" value="Unassembled WGS sequence"/>
</dbReference>
<accession>A0A380Q3S5</accession>
<evidence type="ECO:0000313" key="6">
    <source>
        <dbReference type="Proteomes" id="UP000255087"/>
    </source>
</evidence>
<protein>
    <submittedName>
        <fullName evidence="5">Metabolite transport protein</fullName>
    </submittedName>
</protein>
<dbReference type="AlphaFoldDB" id="A0A380Q3S5"/>
<keyword evidence="4" id="KW-1133">Transmembrane helix</keyword>
<feature type="transmembrane region" description="Helical" evidence="4">
    <location>
        <begin position="92"/>
        <end position="110"/>
    </location>
</feature>
<dbReference type="PANTHER" id="PTHR43045:SF4">
    <property type="entry name" value="TRANSPORTER YDFJ-RELATED"/>
    <property type="match status" value="1"/>
</dbReference>
<organism evidence="5 6">
    <name type="scientific">Yersinia pseudotuberculosis</name>
    <dbReference type="NCBI Taxonomy" id="633"/>
    <lineage>
        <taxon>Bacteria</taxon>
        <taxon>Pseudomonadati</taxon>
        <taxon>Pseudomonadota</taxon>
        <taxon>Gammaproteobacteria</taxon>
        <taxon>Enterobacterales</taxon>
        <taxon>Yersiniaceae</taxon>
        <taxon>Yersinia</taxon>
    </lineage>
</organism>
<dbReference type="InterPro" id="IPR036259">
    <property type="entry name" value="MFS_trans_sf"/>
</dbReference>
<keyword evidence="3" id="KW-1003">Cell membrane</keyword>
<keyword evidence="4" id="KW-0472">Membrane</keyword>
<comment type="subcellular location">
    <subcellularLocation>
        <location evidence="1">Cell membrane</location>
        <topology evidence="1">Multi-pass membrane protein</topology>
    </subcellularLocation>
</comment>
<evidence type="ECO:0000256" key="3">
    <source>
        <dbReference type="ARBA" id="ARBA00022475"/>
    </source>
</evidence>
<evidence type="ECO:0000256" key="2">
    <source>
        <dbReference type="ARBA" id="ARBA00022448"/>
    </source>
</evidence>
<evidence type="ECO:0000313" key="5">
    <source>
        <dbReference type="EMBL" id="SUP80426.1"/>
    </source>
</evidence>
<feature type="transmembrane region" description="Helical" evidence="4">
    <location>
        <begin position="122"/>
        <end position="142"/>
    </location>
</feature>
<evidence type="ECO:0000256" key="1">
    <source>
        <dbReference type="ARBA" id="ARBA00004651"/>
    </source>
</evidence>
<dbReference type="PANTHER" id="PTHR43045">
    <property type="entry name" value="SHIKIMATE TRANSPORTER"/>
    <property type="match status" value="1"/>
</dbReference>
<dbReference type="SUPFAM" id="SSF103473">
    <property type="entry name" value="MFS general substrate transporter"/>
    <property type="match status" value="1"/>
</dbReference>
<feature type="transmembrane region" description="Helical" evidence="4">
    <location>
        <begin position="28"/>
        <end position="47"/>
    </location>
</feature>
<proteinExistence type="predicted"/>
<dbReference type="EMBL" id="UHJC01000001">
    <property type="protein sequence ID" value="SUP80426.1"/>
    <property type="molecule type" value="Genomic_DNA"/>
</dbReference>
<dbReference type="GO" id="GO:0005886">
    <property type="term" value="C:plasma membrane"/>
    <property type="evidence" value="ECO:0007669"/>
    <property type="project" value="UniProtKB-SubCell"/>
</dbReference>
<feature type="transmembrane region" description="Helical" evidence="4">
    <location>
        <begin position="53"/>
        <end position="80"/>
    </location>
</feature>